<reference evidence="1 2" key="1">
    <citation type="submission" date="2017-09" db="EMBL/GenBank/DDBJ databases">
        <authorList>
            <person name="Ehlers B."/>
            <person name="Leendertz F.H."/>
        </authorList>
    </citation>
    <scope>NUCLEOTIDE SEQUENCE [LARGE SCALE GENOMIC DNA]</scope>
    <source>
        <strain evidence="1 2">DSM 46844</strain>
    </source>
</reference>
<dbReference type="RefSeq" id="WP_097207247.1">
    <property type="nucleotide sequence ID" value="NZ_JACHXB010000002.1"/>
</dbReference>
<dbReference type="OrthoDB" id="9814782at2"/>
<dbReference type="Pfam" id="PF04268">
    <property type="entry name" value="SoxG"/>
    <property type="match status" value="1"/>
</dbReference>
<protein>
    <submittedName>
        <fullName evidence="1">Sarcosine oxidase subunit gamma</fullName>
    </submittedName>
</protein>
<dbReference type="Gene3D" id="3.30.1360.120">
    <property type="entry name" value="Probable tRNA modification gtpase trme, domain 1"/>
    <property type="match status" value="1"/>
</dbReference>
<sequence>MAELLRTHPLEARHPLMAWTAAFARLPATVGITAEPFVAMVDVRLGTVGAEASAALGVDLPTTPNTWVPAGTGRAVWLGPDEWLLTSTSESPEELEARVRAAVLPLGGSATDVSAQRIGLRLTGARVRDVLATGCSIDLHPRVFGRGRSAQTILGQAGIVLLGLSDAGEDFVVLVRSSFAGYLADWLLDAALEFTPTTS</sequence>
<dbReference type="AlphaFoldDB" id="A0A285EEJ6"/>
<keyword evidence="2" id="KW-1185">Reference proteome</keyword>
<gene>
    <name evidence="1" type="ORF">SAMN06893097_106233</name>
</gene>
<dbReference type="SUPFAM" id="SSF103025">
    <property type="entry name" value="Folate-binding domain"/>
    <property type="match status" value="1"/>
</dbReference>
<evidence type="ECO:0000313" key="2">
    <source>
        <dbReference type="Proteomes" id="UP000219514"/>
    </source>
</evidence>
<organism evidence="1 2">
    <name type="scientific">Geodermatophilus sabuli</name>
    <dbReference type="NCBI Taxonomy" id="1564158"/>
    <lineage>
        <taxon>Bacteria</taxon>
        <taxon>Bacillati</taxon>
        <taxon>Actinomycetota</taxon>
        <taxon>Actinomycetes</taxon>
        <taxon>Geodermatophilales</taxon>
        <taxon>Geodermatophilaceae</taxon>
        <taxon>Geodermatophilus</taxon>
    </lineage>
</organism>
<evidence type="ECO:0000313" key="1">
    <source>
        <dbReference type="EMBL" id="SNX97283.1"/>
    </source>
</evidence>
<proteinExistence type="predicted"/>
<dbReference type="EMBL" id="OBDO01000006">
    <property type="protein sequence ID" value="SNX97283.1"/>
    <property type="molecule type" value="Genomic_DNA"/>
</dbReference>
<dbReference type="InterPro" id="IPR007375">
    <property type="entry name" value="SoxG"/>
</dbReference>
<dbReference type="Proteomes" id="UP000219514">
    <property type="component" value="Unassembled WGS sequence"/>
</dbReference>
<dbReference type="Gene3D" id="3.30.70.1520">
    <property type="entry name" value="Heterotetrameric sarcosine oxidase"/>
    <property type="match status" value="1"/>
</dbReference>
<name>A0A285EEJ6_9ACTN</name>
<accession>A0A285EEJ6</accession>
<dbReference type="InterPro" id="IPR027266">
    <property type="entry name" value="TrmE/GcvT-like"/>
</dbReference>